<feature type="signal peptide" evidence="1">
    <location>
        <begin position="1"/>
        <end position="18"/>
    </location>
</feature>
<feature type="chain" id="PRO_5012726235" evidence="1">
    <location>
        <begin position="19"/>
        <end position="129"/>
    </location>
</feature>
<evidence type="ECO:0000256" key="1">
    <source>
        <dbReference type="SAM" id="SignalP"/>
    </source>
</evidence>
<dbReference type="AlphaFoldDB" id="A0A1M7MIL3"/>
<accession>A0A1M7MIL3</accession>
<keyword evidence="1" id="KW-0732">Signal</keyword>
<gene>
    <name evidence="2" type="ORF">SAMN05216269_108143</name>
</gene>
<dbReference type="STRING" id="178356.SAMN05216269_108143"/>
<name>A0A1M7MIL3_9FLAO</name>
<protein>
    <submittedName>
        <fullName evidence="2">Uncharacterized protein</fullName>
    </submittedName>
</protein>
<evidence type="ECO:0000313" key="2">
    <source>
        <dbReference type="EMBL" id="SHM90661.1"/>
    </source>
</evidence>
<keyword evidence="3" id="KW-1185">Reference proteome</keyword>
<dbReference type="Proteomes" id="UP000184092">
    <property type="component" value="Unassembled WGS sequence"/>
</dbReference>
<sequence>MKKILLLLVILVSASMFSQIGTHNFTQSLNTRVGGFFIDNKSTLVLLDKPNYGDVKLIINNHEAYFESESRCEEFTNDTTGTRLLYYSLINRRTKERVALKFYYEGLNPVAIFIFSDGKQLLLQNELRF</sequence>
<organism evidence="2 3">
    <name type="scientific">Flavobacterium xinjiangense</name>
    <dbReference type="NCBI Taxonomy" id="178356"/>
    <lineage>
        <taxon>Bacteria</taxon>
        <taxon>Pseudomonadati</taxon>
        <taxon>Bacteroidota</taxon>
        <taxon>Flavobacteriia</taxon>
        <taxon>Flavobacteriales</taxon>
        <taxon>Flavobacteriaceae</taxon>
        <taxon>Flavobacterium</taxon>
    </lineage>
</organism>
<evidence type="ECO:0000313" key="3">
    <source>
        <dbReference type="Proteomes" id="UP000184092"/>
    </source>
</evidence>
<proteinExistence type="predicted"/>
<reference evidence="3" key="1">
    <citation type="submission" date="2016-11" db="EMBL/GenBank/DDBJ databases">
        <authorList>
            <person name="Varghese N."/>
            <person name="Submissions S."/>
        </authorList>
    </citation>
    <scope>NUCLEOTIDE SEQUENCE [LARGE SCALE GENOMIC DNA]</scope>
    <source>
        <strain evidence="3">CGMCC 1.2749</strain>
    </source>
</reference>
<dbReference type="EMBL" id="FRCL01000008">
    <property type="protein sequence ID" value="SHM90661.1"/>
    <property type="molecule type" value="Genomic_DNA"/>
</dbReference>